<dbReference type="PROSITE" id="PS51790">
    <property type="entry name" value="MSRB"/>
    <property type="match status" value="1"/>
</dbReference>
<dbReference type="AlphaFoldDB" id="A0A4T0X060"/>
<reference evidence="7 8" key="1">
    <citation type="journal article" date="2019" name="Front. Genet.">
        <title>Whole-Genome Sequencing of the Opportunistic Yeast Pathogen Candida inconspicua Uncovers Its Hybrid Origin.</title>
        <authorList>
            <person name="Mixao V."/>
            <person name="Hansen A.P."/>
            <person name="Saus E."/>
            <person name="Boekhout T."/>
            <person name="Lass-Florl C."/>
            <person name="Gabaldon T."/>
        </authorList>
    </citation>
    <scope>NUCLEOTIDE SEQUENCE [LARGE SCALE GENOMIC DNA]</scope>
    <source>
        <strain evidence="7 8">CBS 180</strain>
    </source>
</reference>
<dbReference type="InterPro" id="IPR028427">
    <property type="entry name" value="Met_Sox_Rdtase_MsrB"/>
</dbReference>
<evidence type="ECO:0000256" key="3">
    <source>
        <dbReference type="ARBA" id="ARBA00022833"/>
    </source>
</evidence>
<proteinExistence type="inferred from homology"/>
<dbReference type="GO" id="GO:0046872">
    <property type="term" value="F:metal ion binding"/>
    <property type="evidence" value="ECO:0007669"/>
    <property type="project" value="UniProtKB-KW"/>
</dbReference>
<keyword evidence="8" id="KW-1185">Reference proteome</keyword>
<dbReference type="NCBIfam" id="TIGR00357">
    <property type="entry name" value="peptide-methionine (R)-S-oxide reductase MsrB"/>
    <property type="match status" value="1"/>
</dbReference>
<keyword evidence="3 5" id="KW-0862">Zinc</keyword>
<evidence type="ECO:0000256" key="5">
    <source>
        <dbReference type="RuleBase" id="RU365044"/>
    </source>
</evidence>
<dbReference type="OrthoDB" id="44061at2759"/>
<evidence type="ECO:0000313" key="8">
    <source>
        <dbReference type="Proteomes" id="UP000307173"/>
    </source>
</evidence>
<dbReference type="PANTHER" id="PTHR46081">
    <property type="entry name" value="PEPTIDE METHIONINE SULFOXIDE REDUCTASE 2"/>
    <property type="match status" value="1"/>
</dbReference>
<gene>
    <name evidence="7" type="ORF">CANINC_002849</name>
</gene>
<dbReference type="GO" id="GO:0030091">
    <property type="term" value="P:protein repair"/>
    <property type="evidence" value="ECO:0007669"/>
    <property type="project" value="InterPro"/>
</dbReference>
<dbReference type="EC" id="1.8.4.12" evidence="5"/>
<dbReference type="STRING" id="52247.A0A4T0X060"/>
<keyword evidence="4 5" id="KW-0560">Oxidoreductase</keyword>
<evidence type="ECO:0000256" key="4">
    <source>
        <dbReference type="ARBA" id="ARBA00023002"/>
    </source>
</evidence>
<name>A0A4T0X060_9ASCO</name>
<dbReference type="Gene3D" id="2.170.150.20">
    <property type="entry name" value="Peptide methionine sulfoxide reductase"/>
    <property type="match status" value="1"/>
</dbReference>
<dbReference type="PANTHER" id="PTHR46081:SF8">
    <property type="entry name" value="PEPTIDE METHIONINE SULFOXIDE REDUCTASE 2"/>
    <property type="match status" value="1"/>
</dbReference>
<dbReference type="InterPro" id="IPR011057">
    <property type="entry name" value="Mss4-like_sf"/>
</dbReference>
<dbReference type="GO" id="GO:0006979">
    <property type="term" value="P:response to oxidative stress"/>
    <property type="evidence" value="ECO:0007669"/>
    <property type="project" value="InterPro"/>
</dbReference>
<evidence type="ECO:0000256" key="2">
    <source>
        <dbReference type="ARBA" id="ARBA00022723"/>
    </source>
</evidence>
<comment type="cofactor">
    <cofactor evidence="5">
        <name>Zn(2+)</name>
        <dbReference type="ChEBI" id="CHEBI:29105"/>
    </cofactor>
    <text evidence="5">Binds 1 zinc ion per subunit.</text>
</comment>
<dbReference type="InterPro" id="IPR002579">
    <property type="entry name" value="Met_Sox_Rdtase_MsrB_dom"/>
</dbReference>
<dbReference type="GO" id="GO:0033743">
    <property type="term" value="F:peptide-methionine (R)-S-oxide reductase activity"/>
    <property type="evidence" value="ECO:0007669"/>
    <property type="project" value="UniProtKB-EC"/>
</dbReference>
<protein>
    <recommendedName>
        <fullName evidence="5">Peptide-methionine (R)-S-oxide reductase</fullName>
        <ecNumber evidence="5">1.8.4.12</ecNumber>
    </recommendedName>
</protein>
<evidence type="ECO:0000313" key="7">
    <source>
        <dbReference type="EMBL" id="TID26154.1"/>
    </source>
</evidence>
<dbReference type="Pfam" id="PF01641">
    <property type="entry name" value="SelR"/>
    <property type="match status" value="1"/>
</dbReference>
<evidence type="ECO:0000259" key="6">
    <source>
        <dbReference type="PROSITE" id="PS51790"/>
    </source>
</evidence>
<comment type="catalytic activity">
    <reaction evidence="5">
        <text>L-methionyl-[protein] + [thioredoxin]-disulfide + H2O = L-methionyl-(R)-S-oxide-[protein] + [thioredoxin]-dithiol</text>
        <dbReference type="Rhea" id="RHEA:24164"/>
        <dbReference type="Rhea" id="RHEA-COMP:10698"/>
        <dbReference type="Rhea" id="RHEA-COMP:10700"/>
        <dbReference type="Rhea" id="RHEA-COMP:12313"/>
        <dbReference type="Rhea" id="RHEA-COMP:12314"/>
        <dbReference type="ChEBI" id="CHEBI:15377"/>
        <dbReference type="ChEBI" id="CHEBI:16044"/>
        <dbReference type="ChEBI" id="CHEBI:29950"/>
        <dbReference type="ChEBI" id="CHEBI:45764"/>
        <dbReference type="ChEBI" id="CHEBI:50058"/>
        <dbReference type="EC" id="1.8.4.12"/>
    </reaction>
</comment>
<evidence type="ECO:0000256" key="1">
    <source>
        <dbReference type="ARBA" id="ARBA00007174"/>
    </source>
</evidence>
<dbReference type="EMBL" id="SELW01000468">
    <property type="protein sequence ID" value="TID26154.1"/>
    <property type="molecule type" value="Genomic_DNA"/>
</dbReference>
<dbReference type="SUPFAM" id="SSF51316">
    <property type="entry name" value="Mss4-like"/>
    <property type="match status" value="1"/>
</dbReference>
<sequence length="162" mass="18157">MLVRSIVKRAFSSTSLLKLRRTRFTNMTDKKFDIVKDDGEWRAVLTPAQFAVLREKATERPNTGEYNHHFTTEGVYKCVGCGNPLYRATTKFDSGCGWPAFYEGIPGAIVTETDTSFGSVRTEIMCAKCGGHLGHVFKGEGFKTPTYERHCVNSISLKFAKE</sequence>
<comment type="similarity">
    <text evidence="1 5">Belongs to the MsrB Met sulfoxide reductase family.</text>
</comment>
<keyword evidence="2 5" id="KW-0479">Metal-binding</keyword>
<accession>A0A4T0X060</accession>
<dbReference type="Proteomes" id="UP000307173">
    <property type="component" value="Unassembled WGS sequence"/>
</dbReference>
<organism evidence="7 8">
    <name type="scientific">Pichia inconspicua</name>
    <dbReference type="NCBI Taxonomy" id="52247"/>
    <lineage>
        <taxon>Eukaryota</taxon>
        <taxon>Fungi</taxon>
        <taxon>Dikarya</taxon>
        <taxon>Ascomycota</taxon>
        <taxon>Saccharomycotina</taxon>
        <taxon>Pichiomycetes</taxon>
        <taxon>Pichiales</taxon>
        <taxon>Pichiaceae</taxon>
        <taxon>Pichia</taxon>
    </lineage>
</organism>
<comment type="caution">
    <text evidence="7">The sequence shown here is derived from an EMBL/GenBank/DDBJ whole genome shotgun (WGS) entry which is preliminary data.</text>
</comment>
<feature type="domain" description="MsrB" evidence="6">
    <location>
        <begin position="38"/>
        <end position="162"/>
    </location>
</feature>